<dbReference type="InterPro" id="IPR000182">
    <property type="entry name" value="GNAT_dom"/>
</dbReference>
<protein>
    <submittedName>
        <fullName evidence="2">GNAT family N-acetyltransferase</fullName>
    </submittedName>
</protein>
<accession>A0ABW4S7C5</accession>
<reference evidence="3" key="1">
    <citation type="journal article" date="2019" name="Int. J. Syst. Evol. Microbiol.">
        <title>The Global Catalogue of Microorganisms (GCM) 10K type strain sequencing project: providing services to taxonomists for standard genome sequencing and annotation.</title>
        <authorList>
            <consortium name="The Broad Institute Genomics Platform"/>
            <consortium name="The Broad Institute Genome Sequencing Center for Infectious Disease"/>
            <person name="Wu L."/>
            <person name="Ma J."/>
        </authorList>
    </citation>
    <scope>NUCLEOTIDE SEQUENCE [LARGE SCALE GENOMIC DNA]</scope>
    <source>
        <strain evidence="3">CGMCC 4.7242</strain>
    </source>
</reference>
<comment type="caution">
    <text evidence="2">The sequence shown here is derived from an EMBL/GenBank/DDBJ whole genome shotgun (WGS) entry which is preliminary data.</text>
</comment>
<dbReference type="EMBL" id="JBHUGH010000009">
    <property type="protein sequence ID" value="MFD1912709.1"/>
    <property type="molecule type" value="Genomic_DNA"/>
</dbReference>
<dbReference type="RefSeq" id="WP_390261442.1">
    <property type="nucleotide sequence ID" value="NZ_JBHUGH010000009.1"/>
</dbReference>
<dbReference type="InterPro" id="IPR016181">
    <property type="entry name" value="Acyl_CoA_acyltransferase"/>
</dbReference>
<sequence>MRAAGPGDQADLRDYLLRHAERTMFLRSNLGRAPFWIWGEREIRGVAGLSPEGSPRFLVVHMEEQPDWNALGRCLAGQEIAGINGPEGQVAPLCDGLGLGGAPVEHDAVDPLFSLDLADLVVPAGPTSLRAVTDADLPLLYEWGVAYMAEALGAPPGPDAEERSRGRVLRAMAAGHLRLLCLGAWPVAMTNFNAALPDMVQVGGVFTPPDLRGRGHARRAVALHLQEARGRGATRAVLFAANLSATRAYEAIGFRRIGAYHLLVFGQPLPVVGALPVAGAQPVPGGA</sequence>
<feature type="domain" description="N-acetyltransferase" evidence="1">
    <location>
        <begin position="127"/>
        <end position="278"/>
    </location>
</feature>
<organism evidence="2 3">
    <name type="scientific">Halodurantibacterium flavum</name>
    <dbReference type="NCBI Taxonomy" id="1382802"/>
    <lineage>
        <taxon>Bacteria</taxon>
        <taxon>Pseudomonadati</taxon>
        <taxon>Pseudomonadota</taxon>
        <taxon>Alphaproteobacteria</taxon>
        <taxon>Rhodobacterales</taxon>
        <taxon>Paracoccaceae</taxon>
        <taxon>Halodurantibacterium</taxon>
    </lineage>
</organism>
<name>A0ABW4S7C5_9RHOB</name>
<keyword evidence="3" id="KW-1185">Reference proteome</keyword>
<evidence type="ECO:0000259" key="1">
    <source>
        <dbReference type="PROSITE" id="PS51186"/>
    </source>
</evidence>
<evidence type="ECO:0000313" key="2">
    <source>
        <dbReference type="EMBL" id="MFD1912709.1"/>
    </source>
</evidence>
<proteinExistence type="predicted"/>
<evidence type="ECO:0000313" key="3">
    <source>
        <dbReference type="Proteomes" id="UP001597353"/>
    </source>
</evidence>
<dbReference type="Proteomes" id="UP001597353">
    <property type="component" value="Unassembled WGS sequence"/>
</dbReference>
<gene>
    <name evidence="2" type="ORF">ACFSGJ_10860</name>
</gene>
<dbReference type="PROSITE" id="PS51186">
    <property type="entry name" value="GNAT"/>
    <property type="match status" value="1"/>
</dbReference>
<dbReference type="Pfam" id="PF00583">
    <property type="entry name" value="Acetyltransf_1"/>
    <property type="match status" value="1"/>
</dbReference>
<dbReference type="SUPFAM" id="SSF55729">
    <property type="entry name" value="Acyl-CoA N-acyltransferases (Nat)"/>
    <property type="match status" value="1"/>
</dbReference>
<dbReference type="CDD" id="cd04301">
    <property type="entry name" value="NAT_SF"/>
    <property type="match status" value="1"/>
</dbReference>
<dbReference type="Gene3D" id="3.40.630.30">
    <property type="match status" value="1"/>
</dbReference>